<dbReference type="KEGG" id="dar:Daro_3957"/>
<organism evidence="1">
    <name type="scientific">Dechloromonas aromatica (strain RCB)</name>
    <dbReference type="NCBI Taxonomy" id="159087"/>
    <lineage>
        <taxon>Bacteria</taxon>
        <taxon>Pseudomonadati</taxon>
        <taxon>Pseudomonadota</taxon>
        <taxon>Betaproteobacteria</taxon>
        <taxon>Rhodocyclales</taxon>
        <taxon>Azonexaceae</taxon>
        <taxon>Dechloromonas</taxon>
    </lineage>
</organism>
<name>Q478P7_DECAR</name>
<reference evidence="1" key="1">
    <citation type="submission" date="2005-08" db="EMBL/GenBank/DDBJ databases">
        <title>Complete sequence of Dechloromonas aromatica RCB.</title>
        <authorList>
            <person name="Salinero K.K."/>
            <person name="Copeland A."/>
            <person name="Lucas S."/>
            <person name="Lapidus A."/>
            <person name="Barry K."/>
            <person name="Detter J.C."/>
            <person name="Glavina T."/>
            <person name="Hammon N."/>
            <person name="Israni S."/>
            <person name="Pitluck S."/>
            <person name="Di Bartolo G."/>
            <person name="Trong S."/>
            <person name="Schmutz J."/>
            <person name="Larimer F."/>
            <person name="Land M."/>
            <person name="Ivanova N."/>
            <person name="Richardson P."/>
        </authorList>
    </citation>
    <scope>NUCLEOTIDE SEQUENCE</scope>
    <source>
        <strain evidence="1">RCB</strain>
    </source>
</reference>
<protein>
    <submittedName>
        <fullName evidence="1">Uncharacterized protein</fullName>
    </submittedName>
</protein>
<dbReference type="EMBL" id="CP000089">
    <property type="protein sequence ID" value="AAZ48684.1"/>
    <property type="molecule type" value="Genomic_DNA"/>
</dbReference>
<proteinExistence type="predicted"/>
<sequence length="180" mass="20007">MTTFKNATVFWLVLIGLFFCKTAFPCEAIDSSFALSGLVISSTADTTQAVGSVARLERMLKAVYPTKVRGHKLESAHLSVDRKTQILVISYEQENTSQPPSIDYDVYCIGDEWGYSRSTQLSTDGSYREVVQEVRLKLLPNGDLEVRNADAISRGLILKTKELFSVSARFSKAGVRRADE</sequence>
<dbReference type="HOGENOM" id="CLU_1493873_0_0_4"/>
<gene>
    <name evidence="1" type="ordered locus">Daro_3957</name>
</gene>
<accession>Q478P7</accession>
<dbReference type="AlphaFoldDB" id="Q478P7"/>
<evidence type="ECO:0000313" key="1">
    <source>
        <dbReference type="EMBL" id="AAZ48684.1"/>
    </source>
</evidence>